<gene>
    <name evidence="3" type="ORF">V3C41_08785</name>
</gene>
<keyword evidence="4" id="KW-1185">Reference proteome</keyword>
<evidence type="ECO:0000313" key="4">
    <source>
        <dbReference type="Proteomes" id="UP001448614"/>
    </source>
</evidence>
<evidence type="ECO:0000259" key="2">
    <source>
        <dbReference type="Pfam" id="PF09851"/>
    </source>
</evidence>
<dbReference type="Pfam" id="PF09851">
    <property type="entry name" value="SHOCT"/>
    <property type="match status" value="1"/>
</dbReference>
<feature type="compositionally biased region" description="Low complexity" evidence="1">
    <location>
        <begin position="31"/>
        <end position="41"/>
    </location>
</feature>
<proteinExistence type="predicted"/>
<comment type="caution">
    <text evidence="3">The sequence shown here is derived from an EMBL/GenBank/DDBJ whole genome shotgun (WGS) entry which is preliminary data.</text>
</comment>
<dbReference type="EMBL" id="JBBMFV010000004">
    <property type="protein sequence ID" value="MEO3941160.1"/>
    <property type="molecule type" value="Genomic_DNA"/>
</dbReference>
<evidence type="ECO:0000256" key="1">
    <source>
        <dbReference type="SAM" id="MobiDB-lite"/>
    </source>
</evidence>
<evidence type="ECO:0000313" key="3">
    <source>
        <dbReference type="EMBL" id="MEO3941160.1"/>
    </source>
</evidence>
<protein>
    <submittedName>
        <fullName evidence="3">SHOCT domain-containing protein</fullName>
    </submittedName>
</protein>
<name>A0ABV0GRG3_PAENI</name>
<reference evidence="3 4" key="1">
    <citation type="journal article" date="2024" name="Appl. Microbiol. Biotechnol.">
        <title>Biosynthetic gene clusters with biotechnological applications in novel Antarctic isolates from Actinomycetota.</title>
        <authorList>
            <person name="Bruna P."/>
            <person name="Nunez-Montero K."/>
            <person name="Contreras M.J."/>
            <person name="Leal K."/>
            <person name="Garcia M."/>
            <person name="Abanto M."/>
            <person name="Barrientos L."/>
        </authorList>
    </citation>
    <scope>NUCLEOTIDE SEQUENCE [LARGE SCALE GENOMIC DNA]</scope>
    <source>
        <strain evidence="3 4">Se16.17</strain>
    </source>
</reference>
<dbReference type="InterPro" id="IPR018649">
    <property type="entry name" value="SHOCT"/>
</dbReference>
<dbReference type="Proteomes" id="UP001448614">
    <property type="component" value="Unassembled WGS sequence"/>
</dbReference>
<dbReference type="RefSeq" id="WP_347782356.1">
    <property type="nucleotide sequence ID" value="NZ_JBBMFV010000004.1"/>
</dbReference>
<feature type="region of interest" description="Disordered" evidence="1">
    <location>
        <begin position="23"/>
        <end position="58"/>
    </location>
</feature>
<sequence length="97" mass="10083">MGLFRTAGRAAVVGSVLGRTQRRQQQRFAAEEAAAAAAAGPPVAPLPVPPPPPPVPSAVVDPTDHMLAQLKQLGELKGAGVLTDKEFQAQKARILAR</sequence>
<feature type="domain" description="SHOCT" evidence="2">
    <location>
        <begin position="68"/>
        <end position="95"/>
    </location>
</feature>
<organism evidence="3 4">
    <name type="scientific">Paenarthrobacter nicotinovorans</name>
    <name type="common">Arthrobacter nicotinovorans</name>
    <dbReference type="NCBI Taxonomy" id="29320"/>
    <lineage>
        <taxon>Bacteria</taxon>
        <taxon>Bacillati</taxon>
        <taxon>Actinomycetota</taxon>
        <taxon>Actinomycetes</taxon>
        <taxon>Micrococcales</taxon>
        <taxon>Micrococcaceae</taxon>
        <taxon>Paenarthrobacter</taxon>
    </lineage>
</organism>
<accession>A0ABV0GRG3</accession>
<feature type="compositionally biased region" description="Pro residues" evidence="1">
    <location>
        <begin position="42"/>
        <end position="56"/>
    </location>
</feature>